<feature type="domain" description="Periplasmic binding protein" evidence="2">
    <location>
        <begin position="50"/>
        <end position="309"/>
    </location>
</feature>
<keyword evidence="1" id="KW-0732">Signal</keyword>
<evidence type="ECO:0000256" key="1">
    <source>
        <dbReference type="SAM" id="SignalP"/>
    </source>
</evidence>
<keyword evidence="4" id="KW-1185">Reference proteome</keyword>
<dbReference type="EMBL" id="PEOG01000020">
    <property type="protein sequence ID" value="PIM53508.1"/>
    <property type="molecule type" value="Genomic_DNA"/>
</dbReference>
<reference evidence="3 4" key="1">
    <citation type="submission" date="2017-11" db="EMBL/GenBank/DDBJ databases">
        <title>Draft genome sequence of Mitsuaria sp. HWN-4.</title>
        <authorList>
            <person name="Gundlapally S.R."/>
        </authorList>
    </citation>
    <scope>NUCLEOTIDE SEQUENCE [LARGE SCALE GENOMIC DNA]</scope>
    <source>
        <strain evidence="3 4">HWN-4</strain>
    </source>
</reference>
<accession>A0A2G9CAQ3</accession>
<comment type="caution">
    <text evidence="3">The sequence shown here is derived from an EMBL/GenBank/DDBJ whole genome shotgun (WGS) entry which is preliminary data.</text>
</comment>
<dbReference type="InterPro" id="IPR025997">
    <property type="entry name" value="SBP_2_dom"/>
</dbReference>
<dbReference type="OrthoDB" id="9342512at2"/>
<protein>
    <submittedName>
        <fullName evidence="3">ABC transporter substrate-binding protein</fullName>
    </submittedName>
</protein>
<evidence type="ECO:0000259" key="2">
    <source>
        <dbReference type="Pfam" id="PF13407"/>
    </source>
</evidence>
<sequence>MNVRRFAGLRRRAMSIAWGAGLALAAVAQASSGPTASPVGNKEAPRRVTFIAQDFRNGGIAAVFRGFEEACRELGWTLTVSNGSGERAQVRAHFERAVAGDAEGIVLGGFNETDITDLMPTEAGAARPMLVGWHAAARPGVTPLLRANVTTEPAAVAEKAVELVIQSERARVGVVIFSDSRFEIANVKTRRMVEVLQRCARCEVLGVEDLPISDASRAMPAALTRLQQRHGARWTHVLAINDVYMDSLSFPLRAMGRPDIVGIAAGDGSRTALSRIRSGRSMQFATIAEPTGLQGWQLADELRRAFAGQPASGRVAQPIAVTTALLQGLSASAGIDDALSYRETYRLEWFGASAGSPRP</sequence>
<gene>
    <name evidence="3" type="ORF">CS062_09270</name>
</gene>
<name>A0A2G9CAQ3_9BURK</name>
<feature type="chain" id="PRO_5013728705" evidence="1">
    <location>
        <begin position="31"/>
        <end position="359"/>
    </location>
</feature>
<evidence type="ECO:0000313" key="4">
    <source>
        <dbReference type="Proteomes" id="UP000231501"/>
    </source>
</evidence>
<organism evidence="3 4">
    <name type="scientific">Roseateles chitinivorans</name>
    <dbReference type="NCBI Taxonomy" id="2917965"/>
    <lineage>
        <taxon>Bacteria</taxon>
        <taxon>Pseudomonadati</taxon>
        <taxon>Pseudomonadota</taxon>
        <taxon>Betaproteobacteria</taxon>
        <taxon>Burkholderiales</taxon>
        <taxon>Sphaerotilaceae</taxon>
        <taxon>Roseateles</taxon>
    </lineage>
</organism>
<proteinExistence type="predicted"/>
<dbReference type="AlphaFoldDB" id="A0A2G9CAQ3"/>
<evidence type="ECO:0000313" key="3">
    <source>
        <dbReference type="EMBL" id="PIM53508.1"/>
    </source>
</evidence>
<dbReference type="Pfam" id="PF13407">
    <property type="entry name" value="Peripla_BP_4"/>
    <property type="match status" value="1"/>
</dbReference>
<dbReference type="InterPro" id="IPR028082">
    <property type="entry name" value="Peripla_BP_I"/>
</dbReference>
<dbReference type="RefSeq" id="WP_099861372.1">
    <property type="nucleotide sequence ID" value="NZ_PEOG01000020.1"/>
</dbReference>
<dbReference type="Gene3D" id="3.40.50.2300">
    <property type="match status" value="2"/>
</dbReference>
<dbReference type="Proteomes" id="UP000231501">
    <property type="component" value="Unassembled WGS sequence"/>
</dbReference>
<dbReference type="SUPFAM" id="SSF53822">
    <property type="entry name" value="Periplasmic binding protein-like I"/>
    <property type="match status" value="1"/>
</dbReference>
<feature type="signal peptide" evidence="1">
    <location>
        <begin position="1"/>
        <end position="30"/>
    </location>
</feature>